<protein>
    <submittedName>
        <fullName evidence="2">Transposon Tn7 transposition protein TnsC</fullName>
    </submittedName>
</protein>
<dbReference type="Proteomes" id="UP000005856">
    <property type="component" value="Unassembled WGS sequence"/>
</dbReference>
<keyword evidence="3" id="KW-1185">Reference proteome</keyword>
<gene>
    <name evidence="2" type="ORF">MDG893_19814</name>
</gene>
<dbReference type="EMBL" id="ABCP01000014">
    <property type="protein sequence ID" value="EDM47656.1"/>
    <property type="molecule type" value="Genomic_DNA"/>
</dbReference>
<accession>A6F0R7</accession>
<dbReference type="OrthoDB" id="5593847at2"/>
<organism evidence="2 3">
    <name type="scientific">Marinobacter algicola DG893</name>
    <dbReference type="NCBI Taxonomy" id="443152"/>
    <lineage>
        <taxon>Bacteria</taxon>
        <taxon>Pseudomonadati</taxon>
        <taxon>Pseudomonadota</taxon>
        <taxon>Gammaproteobacteria</taxon>
        <taxon>Pseudomonadales</taxon>
        <taxon>Marinobacteraceae</taxon>
        <taxon>Marinobacter</taxon>
    </lineage>
</organism>
<comment type="caution">
    <text evidence="2">The sequence shown here is derived from an EMBL/GenBank/DDBJ whole genome shotgun (WGS) entry which is preliminary data.</text>
</comment>
<evidence type="ECO:0000256" key="1">
    <source>
        <dbReference type="SAM" id="MobiDB-lite"/>
    </source>
</evidence>
<name>A6F0R7_9GAMM</name>
<dbReference type="AlphaFoldDB" id="A6F0R7"/>
<proteinExistence type="predicted"/>
<dbReference type="RefSeq" id="WP_007153861.1">
    <property type="nucleotide sequence ID" value="NZ_ABCP01000014.1"/>
</dbReference>
<evidence type="ECO:0000313" key="2">
    <source>
        <dbReference type="EMBL" id="EDM47656.1"/>
    </source>
</evidence>
<feature type="region of interest" description="Disordered" evidence="1">
    <location>
        <begin position="68"/>
        <end position="89"/>
    </location>
</feature>
<reference evidence="2 3" key="1">
    <citation type="submission" date="2007-06" db="EMBL/GenBank/DDBJ databases">
        <authorList>
            <person name="Green D."/>
            <person name="Ferriera S."/>
            <person name="Johnson J."/>
            <person name="Kravitz S."/>
            <person name="Beeson K."/>
            <person name="Sutton G."/>
            <person name="Rogers Y.-H."/>
            <person name="Friedman R."/>
            <person name="Frazier M."/>
            <person name="Venter J.C."/>
        </authorList>
    </citation>
    <scope>NUCLEOTIDE SEQUENCE [LARGE SCALE GENOMIC DNA]</scope>
    <source>
        <strain evidence="2 3">DG893</strain>
    </source>
</reference>
<feature type="region of interest" description="Disordered" evidence="1">
    <location>
        <begin position="1"/>
        <end position="23"/>
    </location>
</feature>
<sequence length="117" mass="12840">MQTAVHLESFDQERPTASNGSKQDSLITILVQMGIGEDIAPAVAEQALAERPNDDLFALVAHINDLGERAPAAPPPKNHSRTKEKPAPVYLEDDLRVIRDDDPEKSYQSLKTRGVVI</sequence>
<evidence type="ECO:0000313" key="3">
    <source>
        <dbReference type="Proteomes" id="UP000005856"/>
    </source>
</evidence>